<dbReference type="Proteomes" id="UP000238916">
    <property type="component" value="Unassembled WGS sequence"/>
</dbReference>
<reference evidence="2" key="1">
    <citation type="submission" date="2018-02" db="EMBL/GenBank/DDBJ databases">
        <authorList>
            <person name="Hausmann B."/>
        </authorList>
    </citation>
    <scope>NUCLEOTIDE SEQUENCE [LARGE SCALE GENOMIC DNA]</scope>
    <source>
        <strain evidence="2">Peat soil MAG SbF1</strain>
    </source>
</reference>
<organism evidence="1 2">
    <name type="scientific">Candidatus Desulfosporosinus infrequens</name>
    <dbReference type="NCBI Taxonomy" id="2043169"/>
    <lineage>
        <taxon>Bacteria</taxon>
        <taxon>Bacillati</taxon>
        <taxon>Bacillota</taxon>
        <taxon>Clostridia</taxon>
        <taxon>Eubacteriales</taxon>
        <taxon>Desulfitobacteriaceae</taxon>
        <taxon>Desulfosporosinus</taxon>
    </lineage>
</organism>
<gene>
    <name evidence="1" type="ORF">SBF1_4860006</name>
</gene>
<accession>A0A2U3LFN5</accession>
<dbReference type="EMBL" id="OMOF01000430">
    <property type="protein sequence ID" value="SPF50702.1"/>
    <property type="molecule type" value="Genomic_DNA"/>
</dbReference>
<evidence type="ECO:0000313" key="2">
    <source>
        <dbReference type="Proteomes" id="UP000238916"/>
    </source>
</evidence>
<sequence>MFLEGLLIGGWVFMWESLHIVSFESQDLLKRNKELARFLKATITFKY</sequence>
<proteinExistence type="predicted"/>
<dbReference type="AlphaFoldDB" id="A0A2U3LFN5"/>
<name>A0A2U3LFN5_9FIRM</name>
<evidence type="ECO:0000313" key="1">
    <source>
        <dbReference type="EMBL" id="SPF50702.1"/>
    </source>
</evidence>
<protein>
    <submittedName>
        <fullName evidence="1">Uncharacterized protein</fullName>
    </submittedName>
</protein>